<organism evidence="2 3">
    <name type="scientific">Acinetobacter wuhouensis</name>
    <dbReference type="NCBI Taxonomy" id="1879050"/>
    <lineage>
        <taxon>Bacteria</taxon>
        <taxon>Pseudomonadati</taxon>
        <taxon>Pseudomonadota</taxon>
        <taxon>Gammaproteobacteria</taxon>
        <taxon>Moraxellales</taxon>
        <taxon>Moraxellaceae</taxon>
        <taxon>Acinetobacter</taxon>
    </lineage>
</organism>
<reference evidence="2 3" key="1">
    <citation type="submission" date="2019-02" db="EMBL/GenBank/DDBJ databases">
        <title>The Batch Genome Submission of Acinetobacter spp. strains.</title>
        <authorList>
            <person name="Qin J."/>
            <person name="Hu Y."/>
            <person name="Ye H."/>
            <person name="Wei L."/>
            <person name="Feng Y."/>
            <person name="Zong Z."/>
        </authorList>
    </citation>
    <scope>NUCLEOTIDE SEQUENCE [LARGE SCALE GENOMIC DNA]</scope>
    <source>
        <strain evidence="2 3">WCHAW060049</strain>
    </source>
</reference>
<dbReference type="GO" id="GO:0005886">
    <property type="term" value="C:plasma membrane"/>
    <property type="evidence" value="ECO:0007669"/>
    <property type="project" value="TreeGrafter"/>
</dbReference>
<dbReference type="PANTHER" id="PTHR34009:SF2">
    <property type="entry name" value="PROTEIN STAR"/>
    <property type="match status" value="1"/>
</dbReference>
<evidence type="ECO:0000313" key="3">
    <source>
        <dbReference type="Proteomes" id="UP000293863"/>
    </source>
</evidence>
<accession>A0A4V2DNJ4</accession>
<dbReference type="InterPro" id="IPR053202">
    <property type="entry name" value="EGF_Rcpt_Signaling_Reg"/>
</dbReference>
<keyword evidence="3" id="KW-1185">Reference proteome</keyword>
<dbReference type="AlphaFoldDB" id="A0A4V2DNJ4"/>
<feature type="domain" description="Methyltransferase FkbM" evidence="1">
    <location>
        <begin position="45"/>
        <end position="205"/>
    </location>
</feature>
<proteinExistence type="predicted"/>
<gene>
    <name evidence="2" type="ORF">EXU28_02085</name>
</gene>
<sequence>MQFFKKILFVLFPKFKFCSLSYAQEGEDLVVARYFDGKRDGFYIDIGAHHPHRFSNTFMFYEKGWSGICIDPLPECATLFKKYRPRDIFVQKGVSDKIEILKYYMFNEPALNTFDKKLADERNGLRNYKIDKILDIDVSTFDHIMKDKNVNKKIDLLSIDIEGFDYLVLRSIDMDKYKPELIIVEIFGNFDNSSYYSYLNKKGYNFYARTGNSYIFNRVI</sequence>
<dbReference type="Proteomes" id="UP000293863">
    <property type="component" value="Unassembled WGS sequence"/>
</dbReference>
<protein>
    <submittedName>
        <fullName evidence="2">FkbM family methyltransferase</fullName>
    </submittedName>
</protein>
<dbReference type="Pfam" id="PF05050">
    <property type="entry name" value="Methyltransf_21"/>
    <property type="match status" value="1"/>
</dbReference>
<comment type="caution">
    <text evidence="2">The sequence shown here is derived from an EMBL/GenBank/DDBJ whole genome shotgun (WGS) entry which is preliminary data.</text>
</comment>
<dbReference type="EMBL" id="SGSQ01000002">
    <property type="protein sequence ID" value="RZG49146.1"/>
    <property type="molecule type" value="Genomic_DNA"/>
</dbReference>
<name>A0A4V2DNJ4_9GAMM</name>
<keyword evidence="2" id="KW-0808">Transferase</keyword>
<dbReference type="NCBIfam" id="TIGR01444">
    <property type="entry name" value="fkbM_fam"/>
    <property type="match status" value="1"/>
</dbReference>
<keyword evidence="2" id="KW-0489">Methyltransferase</keyword>
<dbReference type="GO" id="GO:0006888">
    <property type="term" value="P:endoplasmic reticulum to Golgi vesicle-mediated transport"/>
    <property type="evidence" value="ECO:0007669"/>
    <property type="project" value="TreeGrafter"/>
</dbReference>
<evidence type="ECO:0000313" key="2">
    <source>
        <dbReference type="EMBL" id="RZG49146.1"/>
    </source>
</evidence>
<dbReference type="RefSeq" id="WP_130168084.1">
    <property type="nucleotide sequence ID" value="NZ_SGSQ01000002.1"/>
</dbReference>
<dbReference type="Gene3D" id="3.40.50.150">
    <property type="entry name" value="Vaccinia Virus protein VP39"/>
    <property type="match status" value="1"/>
</dbReference>
<dbReference type="GO" id="GO:0016197">
    <property type="term" value="P:endosomal transport"/>
    <property type="evidence" value="ECO:0007669"/>
    <property type="project" value="TreeGrafter"/>
</dbReference>
<dbReference type="GO" id="GO:0005737">
    <property type="term" value="C:cytoplasm"/>
    <property type="evidence" value="ECO:0007669"/>
    <property type="project" value="GOC"/>
</dbReference>
<dbReference type="InterPro" id="IPR006342">
    <property type="entry name" value="FkbM_mtfrase"/>
</dbReference>
<dbReference type="GO" id="GO:0008168">
    <property type="term" value="F:methyltransferase activity"/>
    <property type="evidence" value="ECO:0007669"/>
    <property type="project" value="UniProtKB-KW"/>
</dbReference>
<dbReference type="SUPFAM" id="SSF53335">
    <property type="entry name" value="S-adenosyl-L-methionine-dependent methyltransferases"/>
    <property type="match status" value="1"/>
</dbReference>
<dbReference type="GO" id="GO:0032259">
    <property type="term" value="P:methylation"/>
    <property type="evidence" value="ECO:0007669"/>
    <property type="project" value="UniProtKB-KW"/>
</dbReference>
<evidence type="ECO:0000259" key="1">
    <source>
        <dbReference type="Pfam" id="PF05050"/>
    </source>
</evidence>
<dbReference type="InterPro" id="IPR029063">
    <property type="entry name" value="SAM-dependent_MTases_sf"/>
</dbReference>
<dbReference type="PANTHER" id="PTHR34009">
    <property type="entry name" value="PROTEIN STAR"/>
    <property type="match status" value="1"/>
</dbReference>